<evidence type="ECO:0000313" key="2">
    <source>
        <dbReference type="EMBL" id="CNU98346.1"/>
    </source>
</evidence>
<evidence type="ECO:0000313" key="4">
    <source>
        <dbReference type="Proteomes" id="UP000041314"/>
    </source>
</evidence>
<dbReference type="Proteomes" id="UP000039541">
    <property type="component" value="Unassembled WGS sequence"/>
</dbReference>
<reference evidence="3 4" key="1">
    <citation type="submission" date="2015-03" db="EMBL/GenBank/DDBJ databases">
        <authorList>
            <consortium name="Pathogen Informatics"/>
        </authorList>
    </citation>
    <scope>NUCLEOTIDE SEQUENCE [LARGE SCALE GENOMIC DNA]</scope>
    <source>
        <strain evidence="2 3">3476</strain>
        <strain evidence="1 4">A1104</strain>
    </source>
</reference>
<accession>A0A655DQ15</accession>
<dbReference type="Proteomes" id="UP000041314">
    <property type="component" value="Unassembled WGS sequence"/>
</dbReference>
<dbReference type="AlphaFoldDB" id="A0A655DQ15"/>
<evidence type="ECO:0000313" key="1">
    <source>
        <dbReference type="EMBL" id="CNU77480.1"/>
    </source>
</evidence>
<sequence>MTVIIEHQGHLRRRDCQRTAVCRRYPVMTTWNGKDVLAL</sequence>
<protein>
    <submittedName>
        <fullName evidence="1">Uncharacterized protein</fullName>
    </submittedName>
</protein>
<dbReference type="EMBL" id="CQPC01000072">
    <property type="protein sequence ID" value="CNU98346.1"/>
    <property type="molecule type" value="Genomic_DNA"/>
</dbReference>
<name>A0A655DQ15_SALET</name>
<dbReference type="EMBL" id="CQPA01000035">
    <property type="protein sequence ID" value="CNU77480.1"/>
    <property type="molecule type" value="Genomic_DNA"/>
</dbReference>
<organism evidence="1 4">
    <name type="scientific">Salmonella enterica subsp. enterica serovar Bovismorbificans</name>
    <dbReference type="NCBI Taxonomy" id="58097"/>
    <lineage>
        <taxon>Bacteria</taxon>
        <taxon>Pseudomonadati</taxon>
        <taxon>Pseudomonadota</taxon>
        <taxon>Gammaproteobacteria</taxon>
        <taxon>Enterobacterales</taxon>
        <taxon>Enterobacteriaceae</taxon>
        <taxon>Salmonella</taxon>
    </lineage>
</organism>
<gene>
    <name evidence="1" type="ORF">ERS008198_03532</name>
    <name evidence="2" type="ORF">ERS008202_04006</name>
</gene>
<evidence type="ECO:0000313" key="3">
    <source>
        <dbReference type="Proteomes" id="UP000039541"/>
    </source>
</evidence>
<proteinExistence type="predicted"/>